<reference evidence="1 2" key="1">
    <citation type="journal article" date="2010" name="Cell">
        <title>The genome of Naegleria gruberi illuminates early eukaryotic versatility.</title>
        <authorList>
            <person name="Fritz-Laylin L.K."/>
            <person name="Prochnik S.E."/>
            <person name="Ginger M.L."/>
            <person name="Dacks J.B."/>
            <person name="Carpenter M.L."/>
            <person name="Field M.C."/>
            <person name="Kuo A."/>
            <person name="Paredez A."/>
            <person name="Chapman J."/>
            <person name="Pham J."/>
            <person name="Shu S."/>
            <person name="Neupane R."/>
            <person name="Cipriano M."/>
            <person name="Mancuso J."/>
            <person name="Tu H."/>
            <person name="Salamov A."/>
            <person name="Lindquist E."/>
            <person name="Shapiro H."/>
            <person name="Lucas S."/>
            <person name="Grigoriev I.V."/>
            <person name="Cande W.Z."/>
            <person name="Fulton C."/>
            <person name="Rokhsar D.S."/>
            <person name="Dawson S.C."/>
        </authorList>
    </citation>
    <scope>NUCLEOTIDE SEQUENCE [LARGE SCALE GENOMIC DNA]</scope>
    <source>
        <strain evidence="1 2">NEG-M</strain>
    </source>
</reference>
<evidence type="ECO:0000313" key="1">
    <source>
        <dbReference type="EMBL" id="EFC46534.1"/>
    </source>
</evidence>
<dbReference type="AlphaFoldDB" id="D2V962"/>
<proteinExistence type="predicted"/>
<sequence length="247" mass="29422">MFRQGKVGPFALKLKSSSSRRFYSNQFDKNDEITYSLYEQGIKIKHWTCLPANRSIPFAEIKEIVIPNYSARSNNSYLCAIAKYDREIYEVRTRLNEIYSLSPRTCLELPQFSKWYKIFTERQIPIYDQGSDCIWKDINKPFLFDKKVTISENIELLHEHYKIPKQELKELYEKIENPMNEYVKLNIEKFCTPLYSDLYIKKEWIELGFSDTLAAMQSSEFNQFAIEFTLKYEDRSNWKIVNGVNVL</sequence>
<dbReference type="KEGG" id="ngr:NAEGRDRAFT_65577"/>
<dbReference type="RefSeq" id="XP_002679278.1">
    <property type="nucleotide sequence ID" value="XM_002679232.1"/>
</dbReference>
<dbReference type="Proteomes" id="UP000006671">
    <property type="component" value="Unassembled WGS sequence"/>
</dbReference>
<dbReference type="InParanoid" id="D2V962"/>
<protein>
    <submittedName>
        <fullName evidence="1">Predicted protein</fullName>
    </submittedName>
</protein>
<accession>D2V962</accession>
<keyword evidence="2" id="KW-1185">Reference proteome</keyword>
<dbReference type="EMBL" id="GG738858">
    <property type="protein sequence ID" value="EFC46534.1"/>
    <property type="molecule type" value="Genomic_DNA"/>
</dbReference>
<dbReference type="VEuPathDB" id="AmoebaDB:NAEGRDRAFT_65577"/>
<evidence type="ECO:0000313" key="2">
    <source>
        <dbReference type="Proteomes" id="UP000006671"/>
    </source>
</evidence>
<gene>
    <name evidence="1" type="ORF">NAEGRDRAFT_65577</name>
</gene>
<organism evidence="2">
    <name type="scientific">Naegleria gruberi</name>
    <name type="common">Amoeba</name>
    <dbReference type="NCBI Taxonomy" id="5762"/>
    <lineage>
        <taxon>Eukaryota</taxon>
        <taxon>Discoba</taxon>
        <taxon>Heterolobosea</taxon>
        <taxon>Tetramitia</taxon>
        <taxon>Eutetramitia</taxon>
        <taxon>Vahlkampfiidae</taxon>
        <taxon>Naegleria</taxon>
    </lineage>
</organism>
<name>D2V962_NAEGR</name>
<dbReference type="GeneID" id="8859893"/>